<feature type="domain" description="Xylose isomerase-like TIM barrel" evidence="1">
    <location>
        <begin position="24"/>
        <end position="230"/>
    </location>
</feature>
<proteinExistence type="predicted"/>
<reference evidence="2 3" key="1">
    <citation type="journal article" date="2015" name="Int. Biodeterior. Biodegradation">
        <title>Physiological and genetic screening methods for the isolation of methyl tert-butyl ether-degrading bacteria for bioremediation purposes.</title>
        <authorList>
            <person name="Guisado I.M."/>
            <person name="Purswani J."/>
            <person name="Gonzalez Lopez J."/>
            <person name="Pozo C."/>
        </authorList>
    </citation>
    <scope>NUCLEOTIDE SEQUENCE [LARGE SCALE GENOMIC DNA]</scope>
    <source>
        <strain evidence="2 3">SH7</strain>
    </source>
</reference>
<dbReference type="InterPro" id="IPR013022">
    <property type="entry name" value="Xyl_isomerase-like_TIM-brl"/>
</dbReference>
<dbReference type="PANTHER" id="PTHR12110:SF41">
    <property type="entry name" value="INOSOSE DEHYDRATASE"/>
    <property type="match status" value="1"/>
</dbReference>
<dbReference type="Proteomes" id="UP000054709">
    <property type="component" value="Unassembled WGS sequence"/>
</dbReference>
<evidence type="ECO:0000313" key="3">
    <source>
        <dbReference type="Proteomes" id="UP000054709"/>
    </source>
</evidence>
<dbReference type="EMBL" id="LCZJ02000019">
    <property type="protein sequence ID" value="KTD86642.1"/>
    <property type="molecule type" value="Genomic_DNA"/>
</dbReference>
<gene>
    <name evidence="2" type="ORF">UQ64_14390</name>
</gene>
<organism evidence="2 3">
    <name type="scientific">Paenibacillus etheri</name>
    <dbReference type="NCBI Taxonomy" id="1306852"/>
    <lineage>
        <taxon>Bacteria</taxon>
        <taxon>Bacillati</taxon>
        <taxon>Bacillota</taxon>
        <taxon>Bacilli</taxon>
        <taxon>Bacillales</taxon>
        <taxon>Paenibacillaceae</taxon>
        <taxon>Paenibacillus</taxon>
    </lineage>
</organism>
<dbReference type="AlphaFoldDB" id="A0A0W1AZ93"/>
<name>A0A0W1AZ93_9BACL</name>
<protein>
    <recommendedName>
        <fullName evidence="1">Xylose isomerase-like TIM barrel domain-containing protein</fullName>
    </recommendedName>
</protein>
<dbReference type="RefSeq" id="WP_060623530.1">
    <property type="nucleotide sequence ID" value="NZ_LCZJ02000019.1"/>
</dbReference>
<dbReference type="Pfam" id="PF01261">
    <property type="entry name" value="AP_endonuc_2"/>
    <property type="match status" value="1"/>
</dbReference>
<accession>A0A0W1AZ93</accession>
<dbReference type="SUPFAM" id="SSF51658">
    <property type="entry name" value="Xylose isomerase-like"/>
    <property type="match status" value="1"/>
</dbReference>
<evidence type="ECO:0000313" key="2">
    <source>
        <dbReference type="EMBL" id="KTD86642.1"/>
    </source>
</evidence>
<dbReference type="InterPro" id="IPR036237">
    <property type="entry name" value="Xyl_isomerase-like_sf"/>
</dbReference>
<keyword evidence="3" id="KW-1185">Reference proteome</keyword>
<dbReference type="Gene3D" id="3.20.20.150">
    <property type="entry name" value="Divalent-metal-dependent TIM barrel enzymes"/>
    <property type="match status" value="1"/>
</dbReference>
<sequence>MSKIALALFPFMEDLSRDLLGTLTKIKEMGYEGVEFAGGFSHDVHELLNALNKTGLEVVGWHIQKHYLNDEFLYSTIHYMQTLRNSRLIIPNLPYEDTNSEEAWARTAGEFNRLSRKLSDYGMKIGYHNHREEFARMDYGYVFDAFCSNIDKDVIIQLDVGNMLSAGAAPESFLRKYPYHFNTVHIKPYSLETGFNTILGEDSLDYQSIIKNAAGTEWFIIEYESKLLFNNFDGAQSCLTHFKNIRGK</sequence>
<dbReference type="OrthoDB" id="9798407at2"/>
<comment type="caution">
    <text evidence="2">The sequence shown here is derived from an EMBL/GenBank/DDBJ whole genome shotgun (WGS) entry which is preliminary data.</text>
</comment>
<evidence type="ECO:0000259" key="1">
    <source>
        <dbReference type="Pfam" id="PF01261"/>
    </source>
</evidence>
<dbReference type="InterPro" id="IPR050312">
    <property type="entry name" value="IolE/XylAMocC-like"/>
</dbReference>
<dbReference type="PANTHER" id="PTHR12110">
    <property type="entry name" value="HYDROXYPYRUVATE ISOMERASE"/>
    <property type="match status" value="1"/>
</dbReference>